<name>A0ABQ0RLR8_GLUNI</name>
<dbReference type="Pfam" id="PF00589">
    <property type="entry name" value="Phage_integrase"/>
    <property type="match status" value="1"/>
</dbReference>
<feature type="domain" description="Tyr recombinase" evidence="5">
    <location>
        <begin position="178"/>
        <end position="385"/>
    </location>
</feature>
<dbReference type="PANTHER" id="PTHR30349">
    <property type="entry name" value="PHAGE INTEGRASE-RELATED"/>
    <property type="match status" value="1"/>
</dbReference>
<proteinExistence type="inferred from homology"/>
<evidence type="ECO:0000313" key="7">
    <source>
        <dbReference type="EMBL" id="GEC12753.1"/>
    </source>
</evidence>
<dbReference type="RefSeq" id="WP_141357718.1">
    <property type="nucleotide sequence ID" value="NZ_BAAAWM010000001.1"/>
</dbReference>
<comment type="similarity">
    <text evidence="1">Belongs to the 'phage' integrase family.</text>
</comment>
<organism evidence="7 8">
    <name type="scientific">Glutamicibacter nicotianae</name>
    <name type="common">Arthrobacter nicotianae</name>
    <dbReference type="NCBI Taxonomy" id="37929"/>
    <lineage>
        <taxon>Bacteria</taxon>
        <taxon>Bacillati</taxon>
        <taxon>Actinomycetota</taxon>
        <taxon>Actinomycetes</taxon>
        <taxon>Micrococcales</taxon>
        <taxon>Micrococcaceae</taxon>
        <taxon>Glutamicibacter</taxon>
    </lineage>
</organism>
<dbReference type="InterPro" id="IPR050090">
    <property type="entry name" value="Tyrosine_recombinase_XerCD"/>
</dbReference>
<dbReference type="Proteomes" id="UP000316242">
    <property type="component" value="Unassembled WGS sequence"/>
</dbReference>
<dbReference type="EMBL" id="BJNE01000007">
    <property type="protein sequence ID" value="GEC12753.1"/>
    <property type="molecule type" value="Genomic_DNA"/>
</dbReference>
<evidence type="ECO:0000313" key="8">
    <source>
        <dbReference type="Proteomes" id="UP000316242"/>
    </source>
</evidence>
<feature type="domain" description="Core-binding (CB)" evidence="6">
    <location>
        <begin position="75"/>
        <end position="157"/>
    </location>
</feature>
<evidence type="ECO:0000256" key="4">
    <source>
        <dbReference type="PROSITE-ProRule" id="PRU01248"/>
    </source>
</evidence>
<evidence type="ECO:0000259" key="5">
    <source>
        <dbReference type="PROSITE" id="PS51898"/>
    </source>
</evidence>
<evidence type="ECO:0000259" key="6">
    <source>
        <dbReference type="PROSITE" id="PS51900"/>
    </source>
</evidence>
<keyword evidence="3" id="KW-0233">DNA recombination</keyword>
<evidence type="ECO:0000256" key="1">
    <source>
        <dbReference type="ARBA" id="ARBA00008857"/>
    </source>
</evidence>
<evidence type="ECO:0000256" key="3">
    <source>
        <dbReference type="ARBA" id="ARBA00023172"/>
    </source>
</evidence>
<dbReference type="InterPro" id="IPR053876">
    <property type="entry name" value="Phage_int_M"/>
</dbReference>
<dbReference type="SUPFAM" id="SSF56349">
    <property type="entry name" value="DNA breaking-rejoining enzymes"/>
    <property type="match status" value="1"/>
</dbReference>
<sequence length="393" mass="43236">MPRPPLPIGSWGKISRKEISPGVWRAIARFRDFDGVTRQLEKTVPGRSGAAAERAFIIDMQDRANSVGADITRETRLNDVIELWWTEVKDKRLAERTLDRYGQVLDSHVIPGIGSLRVREATVPALERFLRALASSSGHSTAKQSKSVLSGILGLAVRHGALESNPIRDVSPIQIETKTVRALTVEEAQALRAGLQHWQQTKDAQGRQRPQDLLEVVDIMLATGCRIGEALGIRWSDVDLAATPATVTINGTLVYVKGQGVKWQPLPKSEGSRLTYSLPSFARDTLFRRTTEAIRNPYDVVFPSSVDKLRDPSSYRKQWNMAREAIGFEWVTPHTFRKSVGTILANAEGVGAAAAQLGHSSASVTTKHYVQKNTNAPDHAAVLEQFATKNPGP</sequence>
<dbReference type="InterPro" id="IPR010998">
    <property type="entry name" value="Integrase_recombinase_N"/>
</dbReference>
<gene>
    <name evidence="7" type="ORF">ANI01nite_19560</name>
</gene>
<dbReference type="PANTHER" id="PTHR30349:SF41">
    <property type="entry name" value="INTEGRASE_RECOMBINASE PROTEIN MJ0367-RELATED"/>
    <property type="match status" value="1"/>
</dbReference>
<evidence type="ECO:0000256" key="2">
    <source>
        <dbReference type="ARBA" id="ARBA00023125"/>
    </source>
</evidence>
<keyword evidence="2 4" id="KW-0238">DNA-binding</keyword>
<keyword evidence="8" id="KW-1185">Reference proteome</keyword>
<comment type="caution">
    <text evidence="7">The sequence shown here is derived from an EMBL/GenBank/DDBJ whole genome shotgun (WGS) entry which is preliminary data.</text>
</comment>
<dbReference type="PROSITE" id="PS51898">
    <property type="entry name" value="TYR_RECOMBINASE"/>
    <property type="match status" value="1"/>
</dbReference>
<protein>
    <submittedName>
        <fullName evidence="7">Phage integrase</fullName>
    </submittedName>
</protein>
<accession>A0ABQ0RLR8</accession>
<dbReference type="PROSITE" id="PS51900">
    <property type="entry name" value="CB"/>
    <property type="match status" value="1"/>
</dbReference>
<dbReference type="InterPro" id="IPR011010">
    <property type="entry name" value="DNA_brk_join_enz"/>
</dbReference>
<reference evidence="7 8" key="1">
    <citation type="submission" date="2019-06" db="EMBL/GenBank/DDBJ databases">
        <title>Whole genome shotgun sequence of Glutamicibacter nicotianae NBRC 14234.</title>
        <authorList>
            <person name="Hosoyama A."/>
            <person name="Uohara A."/>
            <person name="Ohji S."/>
            <person name="Ichikawa N."/>
        </authorList>
    </citation>
    <scope>NUCLEOTIDE SEQUENCE [LARGE SCALE GENOMIC DNA]</scope>
    <source>
        <strain evidence="7 8">NBRC 14234</strain>
    </source>
</reference>
<dbReference type="InterPro" id="IPR013762">
    <property type="entry name" value="Integrase-like_cat_sf"/>
</dbReference>
<dbReference type="Pfam" id="PF22022">
    <property type="entry name" value="Phage_int_M"/>
    <property type="match status" value="1"/>
</dbReference>
<dbReference type="InterPro" id="IPR044068">
    <property type="entry name" value="CB"/>
</dbReference>
<dbReference type="Gene3D" id="1.10.443.10">
    <property type="entry name" value="Intergrase catalytic core"/>
    <property type="match status" value="1"/>
</dbReference>
<dbReference type="Gene3D" id="1.10.150.130">
    <property type="match status" value="1"/>
</dbReference>
<dbReference type="CDD" id="cd01189">
    <property type="entry name" value="INT_ICEBs1_C_like"/>
    <property type="match status" value="1"/>
</dbReference>
<dbReference type="InterPro" id="IPR002104">
    <property type="entry name" value="Integrase_catalytic"/>
</dbReference>